<evidence type="ECO:0000256" key="9">
    <source>
        <dbReference type="HAMAP-Rule" id="MF_00161"/>
    </source>
</evidence>
<dbReference type="HAMAP" id="MF_00161">
    <property type="entry name" value="LspA"/>
    <property type="match status" value="1"/>
</dbReference>
<comment type="catalytic activity">
    <reaction evidence="9 10">
        <text>Release of signal peptides from bacterial membrane prolipoproteins. Hydrolyzes -Xaa-Yaa-Zaa-|-(S,diacylglyceryl)Cys-, in which Xaa is hydrophobic (preferably Leu), and Yaa (Ala or Ser) and Zaa (Gly or Ala) have small, neutral side chains.</text>
        <dbReference type="EC" id="3.4.23.36"/>
    </reaction>
</comment>
<evidence type="ECO:0000313" key="12">
    <source>
        <dbReference type="EMBL" id="MBB6032779.1"/>
    </source>
</evidence>
<feature type="transmembrane region" description="Helical" evidence="9">
    <location>
        <begin position="157"/>
        <end position="177"/>
    </location>
</feature>
<evidence type="ECO:0000256" key="6">
    <source>
        <dbReference type="ARBA" id="ARBA00022801"/>
    </source>
</evidence>
<dbReference type="UniPathway" id="UPA00665"/>
<dbReference type="GO" id="GO:0006508">
    <property type="term" value="P:proteolysis"/>
    <property type="evidence" value="ECO:0007669"/>
    <property type="project" value="UniProtKB-KW"/>
</dbReference>
<dbReference type="Proteomes" id="UP000548476">
    <property type="component" value="Unassembled WGS sequence"/>
</dbReference>
<keyword evidence="6 9" id="KW-0378">Hydrolase</keyword>
<dbReference type="PANTHER" id="PTHR33695:SF1">
    <property type="entry name" value="LIPOPROTEIN SIGNAL PEPTIDASE"/>
    <property type="match status" value="1"/>
</dbReference>
<keyword evidence="2 9" id="KW-1003">Cell membrane</keyword>
<dbReference type="InterPro" id="IPR001872">
    <property type="entry name" value="Peptidase_A8"/>
</dbReference>
<name>A0A841FJG0_9ACTN</name>
<evidence type="ECO:0000256" key="10">
    <source>
        <dbReference type="RuleBase" id="RU000594"/>
    </source>
</evidence>
<comment type="function">
    <text evidence="9 10">This protein specifically catalyzes the removal of signal peptides from prolipoproteins.</text>
</comment>
<organism evidence="12 13">
    <name type="scientific">Phytomonospora endophytica</name>
    <dbReference type="NCBI Taxonomy" id="714109"/>
    <lineage>
        <taxon>Bacteria</taxon>
        <taxon>Bacillati</taxon>
        <taxon>Actinomycetota</taxon>
        <taxon>Actinomycetes</taxon>
        <taxon>Micromonosporales</taxon>
        <taxon>Micromonosporaceae</taxon>
        <taxon>Phytomonospora</taxon>
    </lineage>
</organism>
<protein>
    <recommendedName>
        <fullName evidence="9">Lipoprotein signal peptidase</fullName>
        <ecNumber evidence="9">3.4.23.36</ecNumber>
    </recommendedName>
    <alternativeName>
        <fullName evidence="9">Prolipoprotein signal peptidase</fullName>
    </alternativeName>
    <alternativeName>
        <fullName evidence="9">Signal peptidase II</fullName>
        <shortName evidence="9">SPase II</shortName>
    </alternativeName>
</protein>
<evidence type="ECO:0000256" key="1">
    <source>
        <dbReference type="ARBA" id="ARBA00006139"/>
    </source>
</evidence>
<comment type="subcellular location">
    <subcellularLocation>
        <location evidence="9">Cell membrane</location>
        <topology evidence="9">Multi-pass membrane protein</topology>
    </subcellularLocation>
</comment>
<evidence type="ECO:0000256" key="4">
    <source>
        <dbReference type="ARBA" id="ARBA00022692"/>
    </source>
</evidence>
<keyword evidence="7 9" id="KW-1133">Transmembrane helix</keyword>
<dbReference type="Pfam" id="PF01252">
    <property type="entry name" value="Peptidase_A8"/>
    <property type="match status" value="1"/>
</dbReference>
<dbReference type="NCBIfam" id="TIGR00077">
    <property type="entry name" value="lspA"/>
    <property type="match status" value="1"/>
</dbReference>
<dbReference type="EMBL" id="JACHGT010000001">
    <property type="protein sequence ID" value="MBB6032779.1"/>
    <property type="molecule type" value="Genomic_DNA"/>
</dbReference>
<gene>
    <name evidence="9" type="primary">lspA</name>
    <name evidence="12" type="ORF">HNR73_000621</name>
</gene>
<keyword evidence="5 9" id="KW-0064">Aspartyl protease</keyword>
<evidence type="ECO:0000256" key="3">
    <source>
        <dbReference type="ARBA" id="ARBA00022670"/>
    </source>
</evidence>
<dbReference type="PANTHER" id="PTHR33695">
    <property type="entry name" value="LIPOPROTEIN SIGNAL PEPTIDASE"/>
    <property type="match status" value="1"/>
</dbReference>
<proteinExistence type="inferred from homology"/>
<evidence type="ECO:0000256" key="8">
    <source>
        <dbReference type="ARBA" id="ARBA00023136"/>
    </source>
</evidence>
<keyword evidence="8 9" id="KW-0472">Membrane</keyword>
<feature type="transmembrane region" description="Helical" evidence="9">
    <location>
        <begin position="26"/>
        <end position="44"/>
    </location>
</feature>
<reference evidence="12 13" key="1">
    <citation type="submission" date="2020-08" db="EMBL/GenBank/DDBJ databases">
        <title>Genomic Encyclopedia of Type Strains, Phase IV (KMG-IV): sequencing the most valuable type-strain genomes for metagenomic binning, comparative biology and taxonomic classification.</title>
        <authorList>
            <person name="Goeker M."/>
        </authorList>
    </citation>
    <scope>NUCLEOTIDE SEQUENCE [LARGE SCALE GENOMIC DNA]</scope>
    <source>
        <strain evidence="12 13">YIM 65646</strain>
    </source>
</reference>
<comment type="pathway">
    <text evidence="9">Protein modification; lipoprotein biosynthesis (signal peptide cleavage).</text>
</comment>
<comment type="caution">
    <text evidence="12">The sequence shown here is derived from an EMBL/GenBank/DDBJ whole genome shotgun (WGS) entry which is preliminary data.</text>
</comment>
<dbReference type="PROSITE" id="PS00855">
    <property type="entry name" value="SPASE_II"/>
    <property type="match status" value="1"/>
</dbReference>
<sequence length="205" mass="21594">MPAGTTGEDEQATIDAAPRPGRARRVILTLFFAVGLGSIALDVITKTIAVSSLQGREPVELLGGLIYFDLIRNGGAAWGMGSEYTWVLSIVAICVSVGIAAFVWRVKSAPWAVAFGLIFGGALGNIVDRVFRAPAAFHGHVVDFISPFEPGGQAYPVFNLADSSLVIGVCLVVLLELTGRRMDGTRYSKDAGKKAAEPAKETAGE</sequence>
<dbReference type="GO" id="GO:0004190">
    <property type="term" value="F:aspartic-type endopeptidase activity"/>
    <property type="evidence" value="ECO:0007669"/>
    <property type="project" value="UniProtKB-UniRule"/>
</dbReference>
<feature type="transmembrane region" description="Helical" evidence="9">
    <location>
        <begin position="84"/>
        <end position="104"/>
    </location>
</feature>
<comment type="similarity">
    <text evidence="1 9 11">Belongs to the peptidase A8 family.</text>
</comment>
<dbReference type="PRINTS" id="PR00781">
    <property type="entry name" value="LIPOSIGPTASE"/>
</dbReference>
<evidence type="ECO:0000313" key="13">
    <source>
        <dbReference type="Proteomes" id="UP000548476"/>
    </source>
</evidence>
<feature type="active site" evidence="9">
    <location>
        <position position="143"/>
    </location>
</feature>
<dbReference type="AlphaFoldDB" id="A0A841FJG0"/>
<evidence type="ECO:0000256" key="7">
    <source>
        <dbReference type="ARBA" id="ARBA00022989"/>
    </source>
</evidence>
<dbReference type="GO" id="GO:0005886">
    <property type="term" value="C:plasma membrane"/>
    <property type="evidence" value="ECO:0007669"/>
    <property type="project" value="UniProtKB-SubCell"/>
</dbReference>
<evidence type="ECO:0000256" key="11">
    <source>
        <dbReference type="RuleBase" id="RU004181"/>
    </source>
</evidence>
<dbReference type="EC" id="3.4.23.36" evidence="9"/>
<evidence type="ECO:0000256" key="2">
    <source>
        <dbReference type="ARBA" id="ARBA00022475"/>
    </source>
</evidence>
<feature type="transmembrane region" description="Helical" evidence="9">
    <location>
        <begin position="111"/>
        <end position="127"/>
    </location>
</feature>
<dbReference type="RefSeq" id="WP_239122071.1">
    <property type="nucleotide sequence ID" value="NZ_BONT01000034.1"/>
</dbReference>
<accession>A0A841FJG0</accession>
<keyword evidence="3 9" id="KW-0645">Protease</keyword>
<evidence type="ECO:0000256" key="5">
    <source>
        <dbReference type="ARBA" id="ARBA00022750"/>
    </source>
</evidence>
<keyword evidence="13" id="KW-1185">Reference proteome</keyword>
<keyword evidence="4 9" id="KW-0812">Transmembrane</keyword>
<feature type="active site" evidence="9">
    <location>
        <position position="162"/>
    </location>
</feature>